<dbReference type="AlphaFoldDB" id="A0A6J5Z8K5"/>
<organism evidence="1">
    <name type="scientific">freshwater metagenome</name>
    <dbReference type="NCBI Taxonomy" id="449393"/>
    <lineage>
        <taxon>unclassified sequences</taxon>
        <taxon>metagenomes</taxon>
        <taxon>ecological metagenomes</taxon>
    </lineage>
</organism>
<dbReference type="EMBL" id="CAESAN010000011">
    <property type="protein sequence ID" value="CAB4336780.1"/>
    <property type="molecule type" value="Genomic_DNA"/>
</dbReference>
<dbReference type="InterPro" id="IPR036038">
    <property type="entry name" value="Aminotransferase-like"/>
</dbReference>
<dbReference type="InterPro" id="IPR043132">
    <property type="entry name" value="BCAT-like_C"/>
</dbReference>
<sequence>MTTRLRWDSGSAIWEESGEDGSQVAVADSWLVVEGRTRALERHFERFRLSCAEVGADSGDLEAAVAVIPAALPPGGRWFPKVSLGDNGALSLELRPAQAPQSEVVAWLSPLPDSRRLPRRKGPELQQLGLLREEAAKHGAGEALLADGDGLLLEGAYSSLLWWEGDVLWAVPDEAPALPGVTRALILELAAQQGIATRFRQPTLDELEGVEVWLSSALHGIRAVTAWTGGGPQAGAPNRAPAWQQLLDQLQG</sequence>
<accession>A0A6J5Z8K5</accession>
<proteinExistence type="predicted"/>
<dbReference type="Gene3D" id="3.20.10.10">
    <property type="entry name" value="D-amino Acid Aminotransferase, subunit A, domain 2"/>
    <property type="match status" value="1"/>
</dbReference>
<evidence type="ECO:0000313" key="1">
    <source>
        <dbReference type="EMBL" id="CAB4336780.1"/>
    </source>
</evidence>
<name>A0A6J5Z8K5_9ZZZZ</name>
<dbReference type="Pfam" id="PF01063">
    <property type="entry name" value="Aminotran_4"/>
    <property type="match status" value="1"/>
</dbReference>
<reference evidence="1" key="1">
    <citation type="submission" date="2020-05" db="EMBL/GenBank/DDBJ databases">
        <authorList>
            <person name="Chiriac C."/>
            <person name="Salcher M."/>
            <person name="Ghai R."/>
            <person name="Kavagutti S V."/>
        </authorList>
    </citation>
    <scope>NUCLEOTIDE SEQUENCE</scope>
</reference>
<protein>
    <submittedName>
        <fullName evidence="1">Unannotated protein</fullName>
    </submittedName>
</protein>
<dbReference type="SUPFAM" id="SSF56752">
    <property type="entry name" value="D-aminoacid aminotransferase-like PLP-dependent enzymes"/>
    <property type="match status" value="1"/>
</dbReference>
<gene>
    <name evidence="1" type="ORF">UFOPK3547_00237</name>
</gene>
<dbReference type="GO" id="GO:0003824">
    <property type="term" value="F:catalytic activity"/>
    <property type="evidence" value="ECO:0007669"/>
    <property type="project" value="InterPro"/>
</dbReference>
<dbReference type="InterPro" id="IPR001544">
    <property type="entry name" value="Aminotrans_IV"/>
</dbReference>